<dbReference type="STRING" id="1725.WU86_12155"/>
<dbReference type="Proteomes" id="UP000235363">
    <property type="component" value="Unassembled WGS sequence"/>
</dbReference>
<dbReference type="InterPro" id="IPR029068">
    <property type="entry name" value="Glyas_Bleomycin-R_OHBP_Dase"/>
</dbReference>
<dbReference type="RefSeq" id="WP_102211951.1">
    <property type="nucleotide sequence ID" value="NZ_PNHF01000002.1"/>
</dbReference>
<dbReference type="PANTHER" id="PTHR33990">
    <property type="entry name" value="PROTEIN YJDN-RELATED"/>
    <property type="match status" value="1"/>
</dbReference>
<feature type="domain" description="PhnB-like" evidence="1">
    <location>
        <begin position="160"/>
        <end position="271"/>
    </location>
</feature>
<organism evidence="2 3">
    <name type="scientific">Corynebacterium xerosis</name>
    <dbReference type="NCBI Taxonomy" id="1725"/>
    <lineage>
        <taxon>Bacteria</taxon>
        <taxon>Bacillati</taxon>
        <taxon>Actinomycetota</taxon>
        <taxon>Actinomycetes</taxon>
        <taxon>Mycobacteriales</taxon>
        <taxon>Corynebacteriaceae</taxon>
        <taxon>Corynebacterium</taxon>
    </lineage>
</organism>
<proteinExistence type="predicted"/>
<dbReference type="Gene3D" id="3.30.720.110">
    <property type="match status" value="1"/>
</dbReference>
<dbReference type="EMBL" id="PNHF01000002">
    <property type="protein sequence ID" value="PMC63223.1"/>
    <property type="molecule type" value="Genomic_DNA"/>
</dbReference>
<feature type="domain" description="PhnB-like" evidence="1">
    <location>
        <begin position="2"/>
        <end position="83"/>
    </location>
</feature>
<evidence type="ECO:0000259" key="1">
    <source>
        <dbReference type="Pfam" id="PF06983"/>
    </source>
</evidence>
<dbReference type="InterPro" id="IPR028973">
    <property type="entry name" value="PhnB-like"/>
</dbReference>
<dbReference type="Pfam" id="PF06983">
    <property type="entry name" value="3-dmu-9_3-mt"/>
    <property type="match status" value="2"/>
</dbReference>
<dbReference type="AlphaFoldDB" id="A0A2N6T1N8"/>
<dbReference type="CDD" id="cd06588">
    <property type="entry name" value="PhnB_like"/>
    <property type="match status" value="1"/>
</dbReference>
<dbReference type="Gene3D" id="3.30.720.100">
    <property type="match status" value="1"/>
</dbReference>
<gene>
    <name evidence="2" type="ORF">CJ204_01805</name>
</gene>
<reference evidence="2 3" key="1">
    <citation type="submission" date="2017-09" db="EMBL/GenBank/DDBJ databases">
        <title>Bacterial strain isolated from the female urinary microbiota.</title>
        <authorList>
            <person name="Thomas-White K."/>
            <person name="Kumar N."/>
            <person name="Forster S."/>
            <person name="Putonti C."/>
            <person name="Lawley T."/>
            <person name="Wolfe A.J."/>
        </authorList>
    </citation>
    <scope>NUCLEOTIDE SEQUENCE [LARGE SCALE GENOMIC DNA]</scope>
    <source>
        <strain evidence="2 3">UMB0908</strain>
    </source>
</reference>
<comment type="caution">
    <text evidence="2">The sequence shown here is derived from an EMBL/GenBank/DDBJ whole genome shotgun (WGS) entry which is preliminary data.</text>
</comment>
<protein>
    <recommendedName>
        <fullName evidence="1">PhnB-like domain-containing protein</fullName>
    </recommendedName>
</protein>
<dbReference type="SUPFAM" id="SSF54593">
    <property type="entry name" value="Glyoxalase/Bleomycin resistance protein/Dihydroxybiphenyl dioxygenase"/>
    <property type="match status" value="2"/>
</dbReference>
<dbReference type="Gene3D" id="3.10.180.10">
    <property type="entry name" value="2,3-Dihydroxybiphenyl 1,2-Dioxygenase, domain 1"/>
    <property type="match status" value="1"/>
</dbReference>
<accession>A0A2N6T1N8</accession>
<evidence type="ECO:0000313" key="3">
    <source>
        <dbReference type="Proteomes" id="UP000235363"/>
    </source>
</evidence>
<evidence type="ECO:0000313" key="2">
    <source>
        <dbReference type="EMBL" id="PMC63223.1"/>
    </source>
</evidence>
<sequence length="299" mass="33290">MRIIPNIWCDGTALEAAEFYAGIFREGAITKIVTYPEEGLPDFHANMAGRPLTVDVEIHGRPLTLINAGPEFRPNHSISFLLNFDPAAFGDDGDDVAKRTDLAREYLDEVHDALIDGGESMMELGEYPHSPRYAWIRDRYGVTWQLMLTDPSGEDRPFLTPSFMFGGPNQDKAREATDSWISLIDASARGALVEYDHGAVMFTDLRLAGEWFAAMDSAVPQDTTFNEGISLLVEAAPGEELDRLWNALSSDPAAEQCGWCKDRFGLSWQVVPENMDELMARPGAYGKLMGMKKIEVEEF</sequence>
<name>A0A2N6T1N8_9CORY</name>